<dbReference type="GO" id="GO:0006281">
    <property type="term" value="P:DNA repair"/>
    <property type="evidence" value="ECO:0007669"/>
    <property type="project" value="InterPro"/>
</dbReference>
<dbReference type="GO" id="GO:0003714">
    <property type="term" value="F:transcription corepressor activity"/>
    <property type="evidence" value="ECO:0007669"/>
    <property type="project" value="TreeGrafter"/>
</dbReference>
<organism evidence="10 11">
    <name type="scientific">Allomyces macrogynus (strain ATCC 38327)</name>
    <name type="common">Allomyces javanicus var. macrogynus</name>
    <dbReference type="NCBI Taxonomy" id="578462"/>
    <lineage>
        <taxon>Eukaryota</taxon>
        <taxon>Fungi</taxon>
        <taxon>Fungi incertae sedis</taxon>
        <taxon>Blastocladiomycota</taxon>
        <taxon>Blastocladiomycetes</taxon>
        <taxon>Blastocladiales</taxon>
        <taxon>Blastocladiaceae</taxon>
        <taxon>Allomyces</taxon>
    </lineage>
</organism>
<evidence type="ECO:0000313" key="11">
    <source>
        <dbReference type="Proteomes" id="UP000054350"/>
    </source>
</evidence>
<gene>
    <name evidence="10" type="ORF">AMAG_00786</name>
</gene>
<sequence length="416" mass="48001">MNEVHDMLALGPVSTSPNAQPLAPPPSSKSSNGKRRKAERDLQQELDVSSEVLHLMGDIPPPILVTSRPALKPQIRHSRVTKWEWRPFTSSARTDGLALRHWANASENDDDYRFSSFNKQVDVVQYTDDEYERGLGRPDWTREETDQLMALCRQFDLRYPVIYDRWENVPSQPVKDMEDLKERYVEVSRNILALRNLLPDPAQKAALASLQFDKFKERERKRHLDLLFSRTQEEVDEEARLHAELLQHEERHAKLAKDRQEVILRFYKGLNPQEFANYNTKRRMIREASMNQAPTIIEGVTVTAEKLTPGLFLRSSKLSSVKPAMQAKYLAVIQELDIRPTDRPRMGTGAVSQRFEELKANVLQLLELRKMADKIETELRVHSHKRDLMVAGGVATDAKRVAESPAVEPDRKRVRR</sequence>
<dbReference type="FunFam" id="1.10.10.60:FF:000087">
    <property type="entry name" value="DNA methyltransferase 1-associated protein 1"/>
    <property type="match status" value="1"/>
</dbReference>
<dbReference type="EMBL" id="GG745328">
    <property type="protein sequence ID" value="KNE54836.1"/>
    <property type="molecule type" value="Genomic_DNA"/>
</dbReference>
<proteinExistence type="inferred from homology"/>
<evidence type="ECO:0000256" key="6">
    <source>
        <dbReference type="ARBA" id="ARBA00023163"/>
    </source>
</evidence>
<protein>
    <recommendedName>
        <fullName evidence="3">SWR1-complex protein 4</fullName>
    </recommendedName>
</protein>
<comment type="similarity">
    <text evidence="2">Belongs to the SWC4 family.</text>
</comment>
<dbReference type="OrthoDB" id="19740at2759"/>
<dbReference type="VEuPathDB" id="FungiDB:AMAG_00786"/>
<dbReference type="Proteomes" id="UP000054350">
    <property type="component" value="Unassembled WGS sequence"/>
</dbReference>
<evidence type="ECO:0000256" key="2">
    <source>
        <dbReference type="ARBA" id="ARBA00006918"/>
    </source>
</evidence>
<evidence type="ECO:0000256" key="8">
    <source>
        <dbReference type="SAM" id="MobiDB-lite"/>
    </source>
</evidence>
<keyword evidence="11" id="KW-1185">Reference proteome</keyword>
<accession>A0A0L0RXQ6</accession>
<evidence type="ECO:0000259" key="9">
    <source>
        <dbReference type="Pfam" id="PF16282"/>
    </source>
</evidence>
<keyword evidence="6" id="KW-0804">Transcription</keyword>
<keyword evidence="7" id="KW-0539">Nucleus</keyword>
<dbReference type="InterPro" id="IPR027109">
    <property type="entry name" value="Swc4/Dmap1"/>
</dbReference>
<dbReference type="Pfam" id="PF16282">
    <property type="entry name" value="SANT_DAMP1_like"/>
    <property type="match status" value="1"/>
</dbReference>
<reference evidence="11" key="2">
    <citation type="submission" date="2009-11" db="EMBL/GenBank/DDBJ databases">
        <title>The Genome Sequence of Allomyces macrogynus strain ATCC 38327.</title>
        <authorList>
            <consortium name="The Broad Institute Genome Sequencing Platform"/>
            <person name="Russ C."/>
            <person name="Cuomo C."/>
            <person name="Shea T."/>
            <person name="Young S.K."/>
            <person name="Zeng Q."/>
            <person name="Koehrsen M."/>
            <person name="Haas B."/>
            <person name="Borodovsky M."/>
            <person name="Guigo R."/>
            <person name="Alvarado L."/>
            <person name="Berlin A."/>
            <person name="Borenstein D."/>
            <person name="Chen Z."/>
            <person name="Engels R."/>
            <person name="Freedman E."/>
            <person name="Gellesch M."/>
            <person name="Goldberg J."/>
            <person name="Griggs A."/>
            <person name="Gujja S."/>
            <person name="Heiman D."/>
            <person name="Hepburn T."/>
            <person name="Howarth C."/>
            <person name="Jen D."/>
            <person name="Larson L."/>
            <person name="Lewis B."/>
            <person name="Mehta T."/>
            <person name="Park D."/>
            <person name="Pearson M."/>
            <person name="Roberts A."/>
            <person name="Saif S."/>
            <person name="Shenoy N."/>
            <person name="Sisk P."/>
            <person name="Stolte C."/>
            <person name="Sykes S."/>
            <person name="Walk T."/>
            <person name="White J."/>
            <person name="Yandava C."/>
            <person name="Burger G."/>
            <person name="Gray M.W."/>
            <person name="Holland P.W.H."/>
            <person name="King N."/>
            <person name="Lang F.B.F."/>
            <person name="Roger A.J."/>
            <person name="Ruiz-Trillo I."/>
            <person name="Lander E."/>
            <person name="Nusbaum C."/>
        </authorList>
    </citation>
    <scope>NUCLEOTIDE SEQUENCE [LARGE SCALE GENOMIC DNA]</scope>
    <source>
        <strain evidence="11">ATCC 38327</strain>
    </source>
</reference>
<dbReference type="GO" id="GO:0006338">
    <property type="term" value="P:chromatin remodeling"/>
    <property type="evidence" value="ECO:0007669"/>
    <property type="project" value="InterPro"/>
</dbReference>
<evidence type="ECO:0000256" key="3">
    <source>
        <dbReference type="ARBA" id="ARBA00019132"/>
    </source>
</evidence>
<evidence type="ECO:0000313" key="10">
    <source>
        <dbReference type="EMBL" id="KNE54836.1"/>
    </source>
</evidence>
<dbReference type="PANTHER" id="PTHR12855:SF10">
    <property type="entry name" value="DNA METHYLTRANSFERASE 1-ASSOCIATED PROTEIN 1"/>
    <property type="match status" value="1"/>
</dbReference>
<keyword evidence="5" id="KW-0805">Transcription regulation</keyword>
<dbReference type="InterPro" id="IPR032563">
    <property type="entry name" value="DAMP1_SANT-like"/>
</dbReference>
<dbReference type="GO" id="GO:0000122">
    <property type="term" value="P:negative regulation of transcription by RNA polymerase II"/>
    <property type="evidence" value="ECO:0007669"/>
    <property type="project" value="TreeGrafter"/>
</dbReference>
<comment type="subcellular location">
    <subcellularLocation>
        <location evidence="1">Nucleus</location>
    </subcellularLocation>
</comment>
<dbReference type="STRING" id="578462.A0A0L0RXQ6"/>
<dbReference type="eggNOG" id="KOG2656">
    <property type="taxonomic scope" value="Eukaryota"/>
</dbReference>
<dbReference type="GO" id="GO:0000812">
    <property type="term" value="C:Swr1 complex"/>
    <property type="evidence" value="ECO:0007669"/>
    <property type="project" value="TreeGrafter"/>
</dbReference>
<evidence type="ECO:0000256" key="7">
    <source>
        <dbReference type="ARBA" id="ARBA00023242"/>
    </source>
</evidence>
<dbReference type="OMA" id="HLASAQW"/>
<dbReference type="PANTHER" id="PTHR12855">
    <property type="entry name" value="DNA METHYLTRANSFERASE 1-ASSOCIATED PROTEIN 1 FAMILY MEMBER"/>
    <property type="match status" value="1"/>
</dbReference>
<dbReference type="Gene3D" id="1.10.10.60">
    <property type="entry name" value="Homeodomain-like"/>
    <property type="match status" value="1"/>
</dbReference>
<reference evidence="10 11" key="1">
    <citation type="submission" date="2009-11" db="EMBL/GenBank/DDBJ databases">
        <title>Annotation of Allomyces macrogynus ATCC 38327.</title>
        <authorList>
            <consortium name="The Broad Institute Genome Sequencing Platform"/>
            <person name="Russ C."/>
            <person name="Cuomo C."/>
            <person name="Burger G."/>
            <person name="Gray M.W."/>
            <person name="Holland P.W.H."/>
            <person name="King N."/>
            <person name="Lang F.B.F."/>
            <person name="Roger A.J."/>
            <person name="Ruiz-Trillo I."/>
            <person name="Young S.K."/>
            <person name="Zeng Q."/>
            <person name="Gargeya S."/>
            <person name="Fitzgerald M."/>
            <person name="Haas B."/>
            <person name="Abouelleil A."/>
            <person name="Alvarado L."/>
            <person name="Arachchi H.M."/>
            <person name="Berlin A."/>
            <person name="Chapman S.B."/>
            <person name="Gearin G."/>
            <person name="Goldberg J."/>
            <person name="Griggs A."/>
            <person name="Gujja S."/>
            <person name="Hansen M."/>
            <person name="Heiman D."/>
            <person name="Howarth C."/>
            <person name="Larimer J."/>
            <person name="Lui A."/>
            <person name="MacDonald P.J.P."/>
            <person name="McCowen C."/>
            <person name="Montmayeur A."/>
            <person name="Murphy C."/>
            <person name="Neiman D."/>
            <person name="Pearson M."/>
            <person name="Priest M."/>
            <person name="Roberts A."/>
            <person name="Saif S."/>
            <person name="Shea T."/>
            <person name="Sisk P."/>
            <person name="Stolte C."/>
            <person name="Sykes S."/>
            <person name="Wortman J."/>
            <person name="Nusbaum C."/>
            <person name="Birren B."/>
        </authorList>
    </citation>
    <scope>NUCLEOTIDE SEQUENCE [LARGE SCALE GENOMIC DNA]</scope>
    <source>
        <strain evidence="10 11">ATCC 38327</strain>
    </source>
</reference>
<evidence type="ECO:0000256" key="4">
    <source>
        <dbReference type="ARBA" id="ARBA00022853"/>
    </source>
</evidence>
<evidence type="ECO:0000256" key="1">
    <source>
        <dbReference type="ARBA" id="ARBA00004123"/>
    </source>
</evidence>
<feature type="region of interest" description="Disordered" evidence="8">
    <location>
        <begin position="1"/>
        <end position="43"/>
    </location>
</feature>
<dbReference type="AlphaFoldDB" id="A0A0L0RXQ6"/>
<name>A0A0L0RXQ6_ALLM3</name>
<keyword evidence="4" id="KW-0156">Chromatin regulator</keyword>
<feature type="domain" description="DAMP1 SANT/Myb-like" evidence="9">
    <location>
        <begin position="112"/>
        <end position="191"/>
    </location>
</feature>
<evidence type="ECO:0000256" key="5">
    <source>
        <dbReference type="ARBA" id="ARBA00023015"/>
    </source>
</evidence>
<dbReference type="GO" id="GO:0035267">
    <property type="term" value="C:NuA4 histone acetyltransferase complex"/>
    <property type="evidence" value="ECO:0007669"/>
    <property type="project" value="InterPro"/>
</dbReference>